<organism evidence="10 11">
    <name type="scientific">Piptocephalis cylindrospora</name>
    <dbReference type="NCBI Taxonomy" id="1907219"/>
    <lineage>
        <taxon>Eukaryota</taxon>
        <taxon>Fungi</taxon>
        <taxon>Fungi incertae sedis</taxon>
        <taxon>Zoopagomycota</taxon>
        <taxon>Zoopagomycotina</taxon>
        <taxon>Zoopagomycetes</taxon>
        <taxon>Zoopagales</taxon>
        <taxon>Piptocephalidaceae</taxon>
        <taxon>Piptocephalis</taxon>
    </lineage>
</organism>
<accession>A0A4P9XYF2</accession>
<evidence type="ECO:0000256" key="1">
    <source>
        <dbReference type="ARBA" id="ARBA00004236"/>
    </source>
</evidence>
<keyword evidence="6" id="KW-0449">Lipoprotein</keyword>
<evidence type="ECO:0000256" key="7">
    <source>
        <dbReference type="ARBA" id="ARBA00037868"/>
    </source>
</evidence>
<evidence type="ECO:0000256" key="5">
    <source>
        <dbReference type="ARBA" id="ARBA00023180"/>
    </source>
</evidence>
<dbReference type="GO" id="GO:0012505">
    <property type="term" value="C:endomembrane system"/>
    <property type="evidence" value="ECO:0007669"/>
    <property type="project" value="UniProtKB-SubCell"/>
</dbReference>
<dbReference type="EMBL" id="KZ988896">
    <property type="protein sequence ID" value="RKP11455.1"/>
    <property type="molecule type" value="Genomic_DNA"/>
</dbReference>
<proteinExistence type="predicted"/>
<keyword evidence="4" id="KW-0472">Membrane</keyword>
<evidence type="ECO:0000256" key="6">
    <source>
        <dbReference type="ARBA" id="ARBA00023288"/>
    </source>
</evidence>
<dbReference type="PANTHER" id="PTHR34992">
    <property type="entry name" value="HYPHAL ANASTAMOSIS-7 PROTEIN"/>
    <property type="match status" value="1"/>
</dbReference>
<sequence length="179" mass="18340">MHTTLRTAIFCGLVASAAAHFKIANPETRGFNSQVEPTAPCGGYDTANKDRIYNFPLTGGNITLSIEDGQGSLTFAYASGESSQTFQSLNITTPYSAQSNPSLSQAINLTGIANPGDSGVLQVIAHVTGEETLYQCSDIVVAAAGSPIQKVPSSSANSVSTVGPSALIALSVTALSLSL</sequence>
<feature type="signal peptide" evidence="8">
    <location>
        <begin position="1"/>
        <end position="19"/>
    </location>
</feature>
<dbReference type="Pfam" id="PF20238">
    <property type="entry name" value="BIM1-like_dom"/>
    <property type="match status" value="1"/>
</dbReference>
<keyword evidence="3 8" id="KW-0732">Signal</keyword>
<evidence type="ECO:0000259" key="9">
    <source>
        <dbReference type="Pfam" id="PF20238"/>
    </source>
</evidence>
<evidence type="ECO:0000256" key="8">
    <source>
        <dbReference type="SAM" id="SignalP"/>
    </source>
</evidence>
<protein>
    <recommendedName>
        <fullName evidence="9">Copper acquisition factor BIM1-like domain-containing protein</fullName>
    </recommendedName>
</protein>
<evidence type="ECO:0000313" key="11">
    <source>
        <dbReference type="Proteomes" id="UP000267251"/>
    </source>
</evidence>
<reference evidence="11" key="1">
    <citation type="journal article" date="2018" name="Nat. Microbiol.">
        <title>Leveraging single-cell genomics to expand the fungal tree of life.</title>
        <authorList>
            <person name="Ahrendt S.R."/>
            <person name="Quandt C.A."/>
            <person name="Ciobanu D."/>
            <person name="Clum A."/>
            <person name="Salamov A."/>
            <person name="Andreopoulos B."/>
            <person name="Cheng J.F."/>
            <person name="Woyke T."/>
            <person name="Pelin A."/>
            <person name="Henrissat B."/>
            <person name="Reynolds N.K."/>
            <person name="Benny G.L."/>
            <person name="Smith M.E."/>
            <person name="James T.Y."/>
            <person name="Grigoriev I.V."/>
        </authorList>
    </citation>
    <scope>NUCLEOTIDE SEQUENCE [LARGE SCALE GENOMIC DNA]</scope>
</reference>
<name>A0A4P9XYF2_9FUNG</name>
<feature type="domain" description="Copper acquisition factor BIM1-like" evidence="9">
    <location>
        <begin position="19"/>
        <end position="158"/>
    </location>
</feature>
<dbReference type="Proteomes" id="UP000267251">
    <property type="component" value="Unassembled WGS sequence"/>
</dbReference>
<gene>
    <name evidence="10" type="ORF">BJ684DRAFT_21974</name>
</gene>
<dbReference type="AlphaFoldDB" id="A0A4P9XYF2"/>
<evidence type="ECO:0000256" key="3">
    <source>
        <dbReference type="ARBA" id="ARBA00022729"/>
    </source>
</evidence>
<dbReference type="GO" id="GO:0005886">
    <property type="term" value="C:plasma membrane"/>
    <property type="evidence" value="ECO:0007669"/>
    <property type="project" value="UniProtKB-SubCell"/>
</dbReference>
<keyword evidence="11" id="KW-1185">Reference proteome</keyword>
<evidence type="ECO:0000256" key="2">
    <source>
        <dbReference type="ARBA" id="ARBA00022475"/>
    </source>
</evidence>
<comment type="subcellular location">
    <subcellularLocation>
        <location evidence="1">Cell membrane</location>
    </subcellularLocation>
    <subcellularLocation>
        <location evidence="7">Endomembrane system</location>
        <topology evidence="7">Lipid-anchor</topology>
    </subcellularLocation>
</comment>
<dbReference type="InterPro" id="IPR046936">
    <property type="entry name" value="BIM1-like"/>
</dbReference>
<dbReference type="InterPro" id="IPR046530">
    <property type="entry name" value="BIM1-like_dom"/>
</dbReference>
<dbReference type="PANTHER" id="PTHR34992:SF1">
    <property type="entry name" value="COPPER ACQUISITION FACTOR BIM1-LIKE DOMAIN-CONTAINING PROTEIN"/>
    <property type="match status" value="1"/>
</dbReference>
<feature type="chain" id="PRO_5020557208" description="Copper acquisition factor BIM1-like domain-containing protein" evidence="8">
    <location>
        <begin position="20"/>
        <end position="179"/>
    </location>
</feature>
<keyword evidence="2" id="KW-1003">Cell membrane</keyword>
<keyword evidence="5" id="KW-0325">Glycoprotein</keyword>
<evidence type="ECO:0000313" key="10">
    <source>
        <dbReference type="EMBL" id="RKP11455.1"/>
    </source>
</evidence>
<evidence type="ECO:0000256" key="4">
    <source>
        <dbReference type="ARBA" id="ARBA00023136"/>
    </source>
</evidence>
<dbReference type="OrthoDB" id="2146436at2759"/>